<evidence type="ECO:0000256" key="1">
    <source>
        <dbReference type="SAM" id="SignalP"/>
    </source>
</evidence>
<protein>
    <submittedName>
        <fullName evidence="2">Uncharacterized protein</fullName>
    </submittedName>
</protein>
<sequence length="164" mass="17744">MQFKLLCLVALATGAIADDYTLDSIKEVHDATIKFKESLTTWDGSYVAGVKIAKQSRDLYNQLKNAAKPPPPEVKASQMGVYSVETEDEAFVVAQNLVREVGDTVDAAIANKEKMEAIIGGSTLDPSSLGTAWPDLALDENKDKAQDLAKQIDDHFARGKAVFA</sequence>
<comment type="caution">
    <text evidence="2">The sequence shown here is derived from an EMBL/GenBank/DDBJ whole genome shotgun (WGS) entry which is preliminary data.</text>
</comment>
<feature type="signal peptide" evidence="1">
    <location>
        <begin position="1"/>
        <end position="17"/>
    </location>
</feature>
<feature type="chain" id="PRO_5047405063" evidence="1">
    <location>
        <begin position="18"/>
        <end position="164"/>
    </location>
</feature>
<evidence type="ECO:0000313" key="3">
    <source>
        <dbReference type="Proteomes" id="UP001338125"/>
    </source>
</evidence>
<accession>A0ABR0SIA1</accession>
<keyword evidence="3" id="KW-1185">Reference proteome</keyword>
<proteinExistence type="predicted"/>
<gene>
    <name evidence="2" type="ORF">PT974_09862</name>
</gene>
<evidence type="ECO:0000313" key="2">
    <source>
        <dbReference type="EMBL" id="KAK5991577.1"/>
    </source>
</evidence>
<dbReference type="EMBL" id="JAVFKD010000014">
    <property type="protein sequence ID" value="KAK5991577.1"/>
    <property type="molecule type" value="Genomic_DNA"/>
</dbReference>
<dbReference type="Proteomes" id="UP001338125">
    <property type="component" value="Unassembled WGS sequence"/>
</dbReference>
<name>A0ABR0SIA1_9HYPO</name>
<keyword evidence="1" id="KW-0732">Signal</keyword>
<reference evidence="2 3" key="1">
    <citation type="submission" date="2024-01" db="EMBL/GenBank/DDBJ databases">
        <title>Complete genome of Cladobotryum mycophilum ATHUM6906.</title>
        <authorList>
            <person name="Christinaki A.C."/>
            <person name="Myridakis A.I."/>
            <person name="Kouvelis V.N."/>
        </authorList>
    </citation>
    <scope>NUCLEOTIDE SEQUENCE [LARGE SCALE GENOMIC DNA]</scope>
    <source>
        <strain evidence="2 3">ATHUM6906</strain>
    </source>
</reference>
<organism evidence="2 3">
    <name type="scientific">Cladobotryum mycophilum</name>
    <dbReference type="NCBI Taxonomy" id="491253"/>
    <lineage>
        <taxon>Eukaryota</taxon>
        <taxon>Fungi</taxon>
        <taxon>Dikarya</taxon>
        <taxon>Ascomycota</taxon>
        <taxon>Pezizomycotina</taxon>
        <taxon>Sordariomycetes</taxon>
        <taxon>Hypocreomycetidae</taxon>
        <taxon>Hypocreales</taxon>
        <taxon>Hypocreaceae</taxon>
        <taxon>Cladobotryum</taxon>
    </lineage>
</organism>